<feature type="binding site" evidence="6">
    <location>
        <begin position="85"/>
        <end position="88"/>
    </location>
    <ligand>
        <name>AMP</name>
        <dbReference type="ChEBI" id="CHEBI:456215"/>
    </ligand>
</feature>
<protein>
    <recommendedName>
        <fullName evidence="6 8">Adenylate kinase</fullName>
        <shortName evidence="6">AK</shortName>
        <ecNumber evidence="6 8">2.7.4.3</ecNumber>
    </recommendedName>
    <alternativeName>
        <fullName evidence="6">ATP-AMP transphosphorylase</fullName>
    </alternativeName>
    <alternativeName>
        <fullName evidence="6">ATP:AMP phosphotransferase</fullName>
    </alternativeName>
    <alternativeName>
        <fullName evidence="6">Adenylate monophosphate kinase</fullName>
    </alternativeName>
</protein>
<dbReference type="GO" id="GO:0008270">
    <property type="term" value="F:zinc ion binding"/>
    <property type="evidence" value="ECO:0007669"/>
    <property type="project" value="UniProtKB-UniRule"/>
</dbReference>
<feature type="binding site" evidence="6">
    <location>
        <position position="128"/>
    </location>
    <ligand>
        <name>ATP</name>
        <dbReference type="ChEBI" id="CHEBI:30616"/>
    </ligand>
</feature>
<dbReference type="EMBL" id="CP128399">
    <property type="protein sequence ID" value="WJW65646.1"/>
    <property type="molecule type" value="Genomic_DNA"/>
</dbReference>
<keyword evidence="6" id="KW-0963">Cytoplasm</keyword>
<keyword evidence="13" id="KW-1185">Reference proteome</keyword>
<dbReference type="InterPro" id="IPR006259">
    <property type="entry name" value="Adenyl_kin_sub"/>
</dbReference>
<comment type="subcellular location">
    <subcellularLocation>
        <location evidence="6 8">Cytoplasm</location>
    </subcellularLocation>
</comment>
<reference evidence="10 12" key="1">
    <citation type="submission" date="2020-06" db="EMBL/GenBank/DDBJ databases">
        <title>Anoxygenic phototrophic Chloroflexota member uses a Type I reaction center.</title>
        <authorList>
            <person name="Tsuji J.M."/>
            <person name="Shaw N.A."/>
            <person name="Nagashima S."/>
            <person name="Venkiteswaran J."/>
            <person name="Schiff S.L."/>
            <person name="Hanada S."/>
            <person name="Tank M."/>
            <person name="Neufeld J.D."/>
        </authorList>
    </citation>
    <scope>NUCLEOTIDE SEQUENCE [LARGE SCALE GENOMIC DNA]</scope>
    <source>
        <strain evidence="10">L227-S17</strain>
    </source>
</reference>
<comment type="domain">
    <text evidence="6">Consists of three domains, a large central CORE domain and two small peripheral domains, NMPbind and LID, which undergo movements during catalysis. The LID domain closes over the site of phosphoryl transfer upon ATP binding. Assembling and dissambling the active center during each catalytic cycle provides an effective means to prevent ATP hydrolysis. Some bacteria have evolved a zinc-coordinating structure that stabilizes the LID domain.</text>
</comment>
<evidence type="ECO:0000256" key="7">
    <source>
        <dbReference type="RuleBase" id="RU003330"/>
    </source>
</evidence>
<dbReference type="AlphaFoldDB" id="A0A8T7M0K3"/>
<evidence type="ECO:0000313" key="10">
    <source>
        <dbReference type="EMBL" id="NWJ46272.1"/>
    </source>
</evidence>
<dbReference type="InterPro" id="IPR027417">
    <property type="entry name" value="P-loop_NTPase"/>
</dbReference>
<evidence type="ECO:0000313" key="13">
    <source>
        <dbReference type="Proteomes" id="UP001431572"/>
    </source>
</evidence>
<reference evidence="11" key="2">
    <citation type="journal article" date="2024" name="Nature">
        <title>Anoxygenic phototroph of the Chloroflexota uses a type I reaction centre.</title>
        <authorList>
            <person name="Tsuji J.M."/>
            <person name="Shaw N.A."/>
            <person name="Nagashima S."/>
            <person name="Venkiteswaran J.J."/>
            <person name="Schiff S.L."/>
            <person name="Watanabe T."/>
            <person name="Fukui M."/>
            <person name="Hanada S."/>
            <person name="Tank M."/>
            <person name="Neufeld J.D."/>
        </authorList>
    </citation>
    <scope>NUCLEOTIDE SEQUENCE</scope>
    <source>
        <strain evidence="11">L227-S17</strain>
    </source>
</reference>
<keyword evidence="4 6" id="KW-0418">Kinase</keyword>
<evidence type="ECO:0000313" key="11">
    <source>
        <dbReference type="EMBL" id="WJW65646.1"/>
    </source>
</evidence>
<evidence type="ECO:0000256" key="8">
    <source>
        <dbReference type="RuleBase" id="RU003331"/>
    </source>
</evidence>
<dbReference type="EC" id="2.7.4.3" evidence="6 8"/>
<feature type="binding site" evidence="6">
    <location>
        <position position="131"/>
    </location>
    <ligand>
        <name>Zn(2+)</name>
        <dbReference type="ChEBI" id="CHEBI:29105"/>
        <note>structural</note>
    </ligand>
</feature>
<keyword evidence="6" id="KW-0479">Metal-binding</keyword>
<feature type="region of interest" description="LID" evidence="6">
    <location>
        <begin position="127"/>
        <end position="164"/>
    </location>
</feature>
<dbReference type="GO" id="GO:0044209">
    <property type="term" value="P:AMP salvage"/>
    <property type="evidence" value="ECO:0007669"/>
    <property type="project" value="UniProtKB-UniRule"/>
</dbReference>
<keyword evidence="3 6" id="KW-0547">Nucleotide-binding</keyword>
<feature type="binding site" evidence="6">
    <location>
        <position position="31"/>
    </location>
    <ligand>
        <name>AMP</name>
        <dbReference type="ChEBI" id="CHEBI:456215"/>
    </ligand>
</feature>
<dbReference type="GO" id="GO:0005524">
    <property type="term" value="F:ATP binding"/>
    <property type="evidence" value="ECO:0007669"/>
    <property type="project" value="UniProtKB-UniRule"/>
</dbReference>
<dbReference type="EMBL" id="JACATZ010000001">
    <property type="protein sequence ID" value="NWJ46272.1"/>
    <property type="molecule type" value="Genomic_DNA"/>
</dbReference>
<feature type="binding site" evidence="6">
    <location>
        <position position="200"/>
    </location>
    <ligand>
        <name>ATP</name>
        <dbReference type="ChEBI" id="CHEBI:30616"/>
    </ligand>
</feature>
<dbReference type="Pfam" id="PF05191">
    <property type="entry name" value="ADK_lid"/>
    <property type="match status" value="1"/>
</dbReference>
<gene>
    <name evidence="6" type="primary">adk</name>
    <name evidence="10" type="ORF">HXX08_10385</name>
    <name evidence="11" type="ORF">OZ401_001422</name>
</gene>
<evidence type="ECO:0000256" key="2">
    <source>
        <dbReference type="ARBA" id="ARBA00022727"/>
    </source>
</evidence>
<dbReference type="Proteomes" id="UP001431572">
    <property type="component" value="Chromosome 1"/>
</dbReference>
<proteinExistence type="inferred from homology"/>
<dbReference type="NCBIfam" id="TIGR01351">
    <property type="entry name" value="adk"/>
    <property type="match status" value="1"/>
</dbReference>
<comment type="catalytic activity">
    <reaction evidence="6 8">
        <text>AMP + ATP = 2 ADP</text>
        <dbReference type="Rhea" id="RHEA:12973"/>
        <dbReference type="ChEBI" id="CHEBI:30616"/>
        <dbReference type="ChEBI" id="CHEBI:456215"/>
        <dbReference type="ChEBI" id="CHEBI:456216"/>
        <dbReference type="EC" id="2.7.4.3"/>
    </reaction>
</comment>
<feature type="binding site" evidence="6">
    <location>
        <begin position="10"/>
        <end position="15"/>
    </location>
    <ligand>
        <name>ATP</name>
        <dbReference type="ChEBI" id="CHEBI:30616"/>
    </ligand>
</feature>
<evidence type="ECO:0000256" key="4">
    <source>
        <dbReference type="ARBA" id="ARBA00022777"/>
    </source>
</evidence>
<keyword evidence="5 6" id="KW-0067">ATP-binding</keyword>
<feature type="region of interest" description="NMP" evidence="6">
    <location>
        <begin position="30"/>
        <end position="59"/>
    </location>
</feature>
<dbReference type="InterPro" id="IPR000850">
    <property type="entry name" value="Adenylat/UMP-CMP_kin"/>
</dbReference>
<dbReference type="HAMAP" id="MF_00235">
    <property type="entry name" value="Adenylate_kinase_Adk"/>
    <property type="match status" value="1"/>
</dbReference>
<comment type="similarity">
    <text evidence="6 7">Belongs to the adenylate kinase family.</text>
</comment>
<comment type="caution">
    <text evidence="6">Lacks conserved residue(s) required for the propagation of feature annotation.</text>
</comment>
<evidence type="ECO:0000256" key="1">
    <source>
        <dbReference type="ARBA" id="ARBA00022679"/>
    </source>
</evidence>
<accession>A0A8T7M0K3</accession>
<comment type="function">
    <text evidence="6">Catalyzes the reversible transfer of the terminal phosphate group between ATP and AMP. Plays an important role in cellular energy homeostasis and in adenine nucleotide metabolism.</text>
</comment>
<feature type="binding site" evidence="6">
    <location>
        <position position="134"/>
    </location>
    <ligand>
        <name>Zn(2+)</name>
        <dbReference type="ChEBI" id="CHEBI:29105"/>
        <note>structural</note>
    </ligand>
</feature>
<dbReference type="NCBIfam" id="NF001381">
    <property type="entry name" value="PRK00279.1-3"/>
    <property type="match status" value="1"/>
</dbReference>
<dbReference type="FunFam" id="3.40.50.300:FF:000106">
    <property type="entry name" value="Adenylate kinase mitochondrial"/>
    <property type="match status" value="1"/>
</dbReference>
<dbReference type="PANTHER" id="PTHR23359">
    <property type="entry name" value="NUCLEOTIDE KINASE"/>
    <property type="match status" value="1"/>
</dbReference>
<feature type="binding site" evidence="6">
    <location>
        <begin position="57"/>
        <end position="59"/>
    </location>
    <ligand>
        <name>AMP</name>
        <dbReference type="ChEBI" id="CHEBI:456215"/>
    </ligand>
</feature>
<dbReference type="GO" id="GO:0004017">
    <property type="term" value="F:AMP kinase activity"/>
    <property type="evidence" value="ECO:0007669"/>
    <property type="project" value="UniProtKB-UniRule"/>
</dbReference>
<keyword evidence="6" id="KW-0862">Zinc</keyword>
<dbReference type="PRINTS" id="PR00094">
    <property type="entry name" value="ADENYLTKNASE"/>
</dbReference>
<evidence type="ECO:0000256" key="6">
    <source>
        <dbReference type="HAMAP-Rule" id="MF_00235"/>
    </source>
</evidence>
<dbReference type="PROSITE" id="PS00113">
    <property type="entry name" value="ADENYLATE_KINASE"/>
    <property type="match status" value="1"/>
</dbReference>
<organism evidence="10 12">
    <name type="scientific">Candidatus Chlorohelix allophototropha</name>
    <dbReference type="NCBI Taxonomy" id="3003348"/>
    <lineage>
        <taxon>Bacteria</taxon>
        <taxon>Bacillati</taxon>
        <taxon>Chloroflexota</taxon>
        <taxon>Chloroflexia</taxon>
        <taxon>Candidatus Chloroheliales</taxon>
        <taxon>Candidatus Chloroheliaceae</taxon>
        <taxon>Candidatus Chlorohelix</taxon>
    </lineage>
</organism>
<name>A0A8T7M0K3_9CHLR</name>
<dbReference type="GO" id="GO:0005737">
    <property type="term" value="C:cytoplasm"/>
    <property type="evidence" value="ECO:0007669"/>
    <property type="project" value="UniProtKB-SubCell"/>
</dbReference>
<comment type="subunit">
    <text evidence="6 8">Monomer.</text>
</comment>
<evidence type="ECO:0000313" key="12">
    <source>
        <dbReference type="Proteomes" id="UP000521676"/>
    </source>
</evidence>
<sequence>MYIILLGAPGAGKGTQAKLLSERLDIAHVSSGDLLRDNIKRGTDLGLQAKGFMDRGELVPDGTVINMIVEHLSTPSCVHGAMLDGFPRTIPQADALNVALQNGFRQGVTAVLYIKVENEELLSRLSGRWICRSCQTPYHEVYNAPRVKGVCDSCGGELYQREDDTRATAERRLQVYFNQTLPLIDYYNKRDLLIEIDGQREVEEVNRDLITALKKVEQPGGVTESLLA</sequence>
<dbReference type="InterPro" id="IPR033690">
    <property type="entry name" value="Adenylat_kinase_CS"/>
</dbReference>
<dbReference type="NCBIfam" id="NF001380">
    <property type="entry name" value="PRK00279.1-2"/>
    <property type="match status" value="1"/>
</dbReference>
<evidence type="ECO:0000259" key="9">
    <source>
        <dbReference type="Pfam" id="PF05191"/>
    </source>
</evidence>
<evidence type="ECO:0000256" key="5">
    <source>
        <dbReference type="ARBA" id="ARBA00022840"/>
    </source>
</evidence>
<feature type="domain" description="Adenylate kinase active site lid" evidence="9">
    <location>
        <begin position="128"/>
        <end position="163"/>
    </location>
</feature>
<dbReference type="Pfam" id="PF00406">
    <property type="entry name" value="ADK"/>
    <property type="match status" value="1"/>
</dbReference>
<feature type="binding site" evidence="6">
    <location>
        <position position="36"/>
    </location>
    <ligand>
        <name>AMP</name>
        <dbReference type="ChEBI" id="CHEBI:456215"/>
    </ligand>
</feature>
<evidence type="ECO:0000256" key="3">
    <source>
        <dbReference type="ARBA" id="ARBA00022741"/>
    </source>
</evidence>
<feature type="binding site" evidence="6">
    <location>
        <position position="172"/>
    </location>
    <ligand>
        <name>AMP</name>
        <dbReference type="ChEBI" id="CHEBI:456215"/>
    </ligand>
</feature>
<feature type="binding site" evidence="6">
    <location>
        <position position="151"/>
    </location>
    <ligand>
        <name>Zn(2+)</name>
        <dbReference type="ChEBI" id="CHEBI:29105"/>
        <note>structural</note>
    </ligand>
</feature>
<keyword evidence="2 6" id="KW-0545">Nucleotide biosynthesis</keyword>
<comment type="pathway">
    <text evidence="6">Purine metabolism; AMP biosynthesis via salvage pathway; AMP from ADP: step 1/1.</text>
</comment>
<dbReference type="CDD" id="cd01428">
    <property type="entry name" value="ADK"/>
    <property type="match status" value="1"/>
</dbReference>
<dbReference type="RefSeq" id="WP_341467532.1">
    <property type="nucleotide sequence ID" value="NZ_CP128399.1"/>
</dbReference>
<keyword evidence="1 6" id="KW-0808">Transferase</keyword>
<feature type="binding site" evidence="6">
    <location>
        <position position="154"/>
    </location>
    <ligand>
        <name>Zn(2+)</name>
        <dbReference type="ChEBI" id="CHEBI:29105"/>
        <note>structural</note>
    </ligand>
</feature>
<feature type="binding site" evidence="6">
    <location>
        <position position="161"/>
    </location>
    <ligand>
        <name>AMP</name>
        <dbReference type="ChEBI" id="CHEBI:456215"/>
    </ligand>
</feature>
<dbReference type="InterPro" id="IPR007862">
    <property type="entry name" value="Adenylate_kinase_lid-dom"/>
</dbReference>
<dbReference type="NCBIfam" id="NF011100">
    <property type="entry name" value="PRK14527.1"/>
    <property type="match status" value="1"/>
</dbReference>
<feature type="binding site" evidence="6">
    <location>
        <position position="92"/>
    </location>
    <ligand>
        <name>AMP</name>
        <dbReference type="ChEBI" id="CHEBI:456215"/>
    </ligand>
</feature>
<dbReference type="SUPFAM" id="SSF52540">
    <property type="entry name" value="P-loop containing nucleoside triphosphate hydrolases"/>
    <property type="match status" value="1"/>
</dbReference>
<dbReference type="Gene3D" id="3.40.50.300">
    <property type="entry name" value="P-loop containing nucleotide triphosphate hydrolases"/>
    <property type="match status" value="1"/>
</dbReference>
<dbReference type="Proteomes" id="UP000521676">
    <property type="component" value="Unassembled WGS sequence"/>
</dbReference>